<reference evidence="1" key="1">
    <citation type="submission" date="2023-07" db="EMBL/GenBank/DDBJ databases">
        <authorList>
            <person name="Ivanov I."/>
            <person name="Teneva D."/>
            <person name="Stoikov I."/>
        </authorList>
    </citation>
    <scope>NUCLEOTIDE SEQUENCE</scope>
    <source>
        <strain evidence="1">4475</strain>
    </source>
</reference>
<protein>
    <submittedName>
        <fullName evidence="1">Transposase</fullName>
    </submittedName>
</protein>
<accession>A0AA48MA07</accession>
<dbReference type="KEGG" id="bayd:BSPP4475_08640"/>
<dbReference type="Proteomes" id="UP001189619">
    <property type="component" value="Chromosome"/>
</dbReference>
<sequence length="97" mass="11696">MRKIKPDGEYPQEFHDWLRANKVPKRERRNPEALQKHFQEWKKINAPRRRSLFAFPRLNLDLGTIVDQVRTVSELLQTLQQAGELIRPQKKHHDDMM</sequence>
<evidence type="ECO:0000313" key="1">
    <source>
        <dbReference type="EMBL" id="CAJ1002381.1"/>
    </source>
</evidence>
<dbReference type="RefSeq" id="WP_171564594.1">
    <property type="nucleotide sequence ID" value="NZ_OY569118.1"/>
</dbReference>
<keyword evidence="2" id="KW-1185">Reference proteome</keyword>
<dbReference type="EMBL" id="OY569118">
    <property type="protein sequence ID" value="CAJ1002381.1"/>
    <property type="molecule type" value="Genomic_DNA"/>
</dbReference>
<dbReference type="AlphaFoldDB" id="A0AA48MA07"/>
<gene>
    <name evidence="1" type="ORF">BSPP4475_08640</name>
</gene>
<name>A0AA48MA07_9BACL</name>
<evidence type="ECO:0000313" key="2">
    <source>
        <dbReference type="Proteomes" id="UP001189619"/>
    </source>
</evidence>
<organism evidence="1 2">
    <name type="scientific">Brevibacillus aydinogluensis</name>
    <dbReference type="NCBI Taxonomy" id="927786"/>
    <lineage>
        <taxon>Bacteria</taxon>
        <taxon>Bacillati</taxon>
        <taxon>Bacillota</taxon>
        <taxon>Bacilli</taxon>
        <taxon>Bacillales</taxon>
        <taxon>Paenibacillaceae</taxon>
        <taxon>Brevibacillus</taxon>
    </lineage>
</organism>
<proteinExistence type="predicted"/>